<feature type="region of interest" description="Disordered" evidence="3">
    <location>
        <begin position="92"/>
        <end position="115"/>
    </location>
</feature>
<keyword evidence="2" id="KW-0326">Glycosidase</keyword>
<reference evidence="5 6" key="1">
    <citation type="submission" date="2015-12" db="EMBL/GenBank/DDBJ databases">
        <title>Haloprofundus marisrubri gen. nov., sp. nov., an extremely halophilic archaeon isolated from the Discovery deep brine-seawater interface in the Red Sea.</title>
        <authorList>
            <person name="Zhang G."/>
            <person name="Stingl U."/>
            <person name="Rashid M."/>
        </authorList>
    </citation>
    <scope>NUCLEOTIDE SEQUENCE [LARGE SCALE GENOMIC DNA]</scope>
    <source>
        <strain evidence="5 6">SB9</strain>
    </source>
</reference>
<dbReference type="Proteomes" id="UP000054387">
    <property type="component" value="Unassembled WGS sequence"/>
</dbReference>
<evidence type="ECO:0000313" key="6">
    <source>
        <dbReference type="Proteomes" id="UP000054387"/>
    </source>
</evidence>
<dbReference type="SUPFAM" id="SSF51445">
    <property type="entry name" value="(Trans)glycosidases"/>
    <property type="match status" value="1"/>
</dbReference>
<dbReference type="OrthoDB" id="297801at2157"/>
<dbReference type="AlphaFoldDB" id="A0A0W1R807"/>
<dbReference type="RefSeq" id="WP_058582591.1">
    <property type="nucleotide sequence ID" value="NZ_LOPU01000029.1"/>
</dbReference>
<evidence type="ECO:0000313" key="5">
    <source>
        <dbReference type="EMBL" id="KTG09439.1"/>
    </source>
</evidence>
<dbReference type="STRING" id="1514971.AUR64_16815"/>
<dbReference type="GO" id="GO:0004553">
    <property type="term" value="F:hydrolase activity, hydrolyzing O-glycosyl compounds"/>
    <property type="evidence" value="ECO:0007669"/>
    <property type="project" value="InterPro"/>
</dbReference>
<evidence type="ECO:0000259" key="4">
    <source>
        <dbReference type="Pfam" id="PF00150"/>
    </source>
</evidence>
<gene>
    <name evidence="5" type="ORF">AUR64_16815</name>
</gene>
<feature type="domain" description="Glycoside hydrolase family 5" evidence="4">
    <location>
        <begin position="126"/>
        <end position="240"/>
    </location>
</feature>
<proteinExistence type="predicted"/>
<feature type="region of interest" description="Disordered" evidence="3">
    <location>
        <begin position="304"/>
        <end position="337"/>
    </location>
</feature>
<comment type="caution">
    <text evidence="5">The sequence shown here is derived from an EMBL/GenBank/DDBJ whole genome shotgun (WGS) entry which is preliminary data.</text>
</comment>
<dbReference type="Gene3D" id="3.20.20.80">
    <property type="entry name" value="Glycosidases"/>
    <property type="match status" value="1"/>
</dbReference>
<accession>A0A0W1R807</accession>
<keyword evidence="6" id="KW-1185">Reference proteome</keyword>
<evidence type="ECO:0000256" key="3">
    <source>
        <dbReference type="SAM" id="MobiDB-lite"/>
    </source>
</evidence>
<dbReference type="InterPro" id="IPR017853">
    <property type="entry name" value="GH"/>
</dbReference>
<organism evidence="5 6">
    <name type="scientific">Haloprofundus marisrubri</name>
    <dbReference type="NCBI Taxonomy" id="1514971"/>
    <lineage>
        <taxon>Archaea</taxon>
        <taxon>Methanobacteriati</taxon>
        <taxon>Methanobacteriota</taxon>
        <taxon>Stenosarchaea group</taxon>
        <taxon>Halobacteria</taxon>
        <taxon>Halobacteriales</taxon>
        <taxon>Haloferacaceae</taxon>
        <taxon>Haloprofundus</taxon>
    </lineage>
</organism>
<dbReference type="Pfam" id="PF00150">
    <property type="entry name" value="Cellulase"/>
    <property type="match status" value="1"/>
</dbReference>
<evidence type="ECO:0000256" key="2">
    <source>
        <dbReference type="ARBA" id="ARBA00023295"/>
    </source>
</evidence>
<protein>
    <recommendedName>
        <fullName evidence="4">Glycoside hydrolase family 5 domain-containing protein</fullName>
    </recommendedName>
</protein>
<dbReference type="GO" id="GO:0000272">
    <property type="term" value="P:polysaccharide catabolic process"/>
    <property type="evidence" value="ECO:0007669"/>
    <property type="project" value="InterPro"/>
</dbReference>
<evidence type="ECO:0000256" key="1">
    <source>
        <dbReference type="ARBA" id="ARBA00022801"/>
    </source>
</evidence>
<dbReference type="EMBL" id="LOPU01000029">
    <property type="protein sequence ID" value="KTG09439.1"/>
    <property type="molecule type" value="Genomic_DNA"/>
</dbReference>
<feature type="compositionally biased region" description="Basic and acidic residues" evidence="3">
    <location>
        <begin position="322"/>
        <end position="337"/>
    </location>
</feature>
<name>A0A0W1R807_9EURY</name>
<keyword evidence="1" id="KW-0378">Hydrolase</keyword>
<sequence>MASLTGIRGAIYFPTHSHNHYQSWAAYDPAVAANDLDYAKRLNLNAVRVLLSYHWWRENRRAFADAFDDFLLKAENRGIRVLPVLFESIGEQPTKPRRRPTGDAPPLKSPAGATIRRPWRWDGPRKFTRWVANRCTDPQVVLALEIMNEPGEYEPRVQFVQEMLSVARETTPNVPLTVGCKDIRLNTQFSDPGLDVFQFHMNLPPTEKQARRQIRDAVTFARTHGKPVWLTEWQRLRRSPRSKLRPNYASLAPIIRESALDGDFFWQLMLKPAYMRKQRKKGRINGLFHADGAVFSASDANALAKLPQTESRGDTAADSVDWTERQKPPKEFDAGGN</sequence>
<dbReference type="InterPro" id="IPR001547">
    <property type="entry name" value="Glyco_hydro_5"/>
</dbReference>